<evidence type="ECO:0000256" key="1">
    <source>
        <dbReference type="ARBA" id="ARBA00006640"/>
    </source>
</evidence>
<evidence type="ECO:0000313" key="4">
    <source>
        <dbReference type="EMBL" id="KAJ1926241.1"/>
    </source>
</evidence>
<keyword evidence="3" id="KW-0687">Ribonucleoprotein</keyword>
<accession>A0A9W8E076</accession>
<dbReference type="EMBL" id="JANBPT010000180">
    <property type="protein sequence ID" value="KAJ1926241.1"/>
    <property type="molecule type" value="Genomic_DNA"/>
</dbReference>
<protein>
    <submittedName>
        <fullName evidence="4">Uncharacterized protein</fullName>
    </submittedName>
</protein>
<dbReference type="Pfam" id="PF01165">
    <property type="entry name" value="Ribosomal_S21"/>
    <property type="match status" value="1"/>
</dbReference>
<dbReference type="Proteomes" id="UP001150569">
    <property type="component" value="Unassembled WGS sequence"/>
</dbReference>
<organism evidence="4 5">
    <name type="scientific">Tieghemiomyces parasiticus</name>
    <dbReference type="NCBI Taxonomy" id="78921"/>
    <lineage>
        <taxon>Eukaryota</taxon>
        <taxon>Fungi</taxon>
        <taxon>Fungi incertae sedis</taxon>
        <taxon>Zoopagomycota</taxon>
        <taxon>Kickxellomycotina</taxon>
        <taxon>Dimargaritomycetes</taxon>
        <taxon>Dimargaritales</taxon>
        <taxon>Dimargaritaceae</taxon>
        <taxon>Tieghemiomyces</taxon>
    </lineage>
</organism>
<dbReference type="GO" id="GO:0003735">
    <property type="term" value="F:structural constituent of ribosome"/>
    <property type="evidence" value="ECO:0007669"/>
    <property type="project" value="InterPro"/>
</dbReference>
<dbReference type="GO" id="GO:0005840">
    <property type="term" value="C:ribosome"/>
    <property type="evidence" value="ECO:0007669"/>
    <property type="project" value="UniProtKB-KW"/>
</dbReference>
<sequence length="130" mass="14696">MFGLIRNLPAALPARSSGTTLLARSFSISPLAARSALHLNFPPSVSSTPSHHRDVSSGRSIAVLTANPMAPYSRLNGILSGNNIRRELRLKRRYEKPNKKRVRLSIERSNKRFNAMVREKMELVDKMRRM</sequence>
<proteinExistence type="inferred from homology"/>
<reference evidence="4" key="1">
    <citation type="submission" date="2022-07" db="EMBL/GenBank/DDBJ databases">
        <title>Phylogenomic reconstructions and comparative analyses of Kickxellomycotina fungi.</title>
        <authorList>
            <person name="Reynolds N.K."/>
            <person name="Stajich J.E."/>
            <person name="Barry K."/>
            <person name="Grigoriev I.V."/>
            <person name="Crous P."/>
            <person name="Smith M.E."/>
        </authorList>
    </citation>
    <scope>NUCLEOTIDE SEQUENCE</scope>
    <source>
        <strain evidence="4">RSA 861</strain>
    </source>
</reference>
<dbReference type="AlphaFoldDB" id="A0A9W8E076"/>
<dbReference type="GO" id="GO:1990904">
    <property type="term" value="C:ribonucleoprotein complex"/>
    <property type="evidence" value="ECO:0007669"/>
    <property type="project" value="UniProtKB-KW"/>
</dbReference>
<dbReference type="InterPro" id="IPR001911">
    <property type="entry name" value="Ribosomal_bS21"/>
</dbReference>
<dbReference type="GO" id="GO:0006412">
    <property type="term" value="P:translation"/>
    <property type="evidence" value="ECO:0007669"/>
    <property type="project" value="InterPro"/>
</dbReference>
<keyword evidence="5" id="KW-1185">Reference proteome</keyword>
<evidence type="ECO:0000256" key="3">
    <source>
        <dbReference type="ARBA" id="ARBA00023274"/>
    </source>
</evidence>
<dbReference type="OrthoDB" id="2501249at2759"/>
<keyword evidence="2" id="KW-0689">Ribosomal protein</keyword>
<evidence type="ECO:0000256" key="2">
    <source>
        <dbReference type="ARBA" id="ARBA00022980"/>
    </source>
</evidence>
<comment type="caution">
    <text evidence="4">The sequence shown here is derived from an EMBL/GenBank/DDBJ whole genome shotgun (WGS) entry which is preliminary data.</text>
</comment>
<name>A0A9W8E076_9FUNG</name>
<evidence type="ECO:0000313" key="5">
    <source>
        <dbReference type="Proteomes" id="UP001150569"/>
    </source>
</evidence>
<comment type="similarity">
    <text evidence="1">Belongs to the bacterial ribosomal protein bS21 family.</text>
</comment>
<gene>
    <name evidence="4" type="ORF">IWQ60_003964</name>
</gene>